<dbReference type="InterPro" id="IPR007055">
    <property type="entry name" value="BON_dom"/>
</dbReference>
<organism evidence="3 4">
    <name type="scientific">Dokdonella fugitiva</name>
    <dbReference type="NCBI Taxonomy" id="328517"/>
    <lineage>
        <taxon>Bacteria</taxon>
        <taxon>Pseudomonadati</taxon>
        <taxon>Pseudomonadota</taxon>
        <taxon>Gammaproteobacteria</taxon>
        <taxon>Lysobacterales</taxon>
        <taxon>Rhodanobacteraceae</taxon>
        <taxon>Dokdonella</taxon>
    </lineage>
</organism>
<accession>A0A4R2IH77</accession>
<dbReference type="Pfam" id="PF04972">
    <property type="entry name" value="BON"/>
    <property type="match status" value="1"/>
</dbReference>
<dbReference type="PANTHER" id="PTHR34606">
    <property type="entry name" value="BON DOMAIN-CONTAINING PROTEIN"/>
    <property type="match status" value="1"/>
</dbReference>
<keyword evidence="1" id="KW-0732">Signal</keyword>
<proteinExistence type="predicted"/>
<name>A0A4R2IH77_9GAMM</name>
<dbReference type="EMBL" id="SLWQ01000001">
    <property type="protein sequence ID" value="TCO43088.1"/>
    <property type="molecule type" value="Genomic_DNA"/>
</dbReference>
<evidence type="ECO:0000259" key="2">
    <source>
        <dbReference type="PROSITE" id="PS50914"/>
    </source>
</evidence>
<keyword evidence="4" id="KW-1185">Reference proteome</keyword>
<sequence length="117" mass="11964">MNTQTFRMSTLALATLLSFGGASLAAAAEAAAAPNNNETANKSDQPITDTWITTKVKSELATTDGVKSMDIDVKTVDGNVTLTGVLANDVAVQKAVAAAKSVKGVKNVDSSGLKSHN</sequence>
<dbReference type="OrthoDB" id="8910395at2"/>
<dbReference type="RefSeq" id="WP_131992942.1">
    <property type="nucleotide sequence ID" value="NZ_JACGXM010000002.1"/>
</dbReference>
<dbReference type="AlphaFoldDB" id="A0A4R2IH77"/>
<feature type="domain" description="BON" evidence="2">
    <location>
        <begin position="48"/>
        <end position="117"/>
    </location>
</feature>
<protein>
    <submittedName>
        <fullName evidence="3">Hyperosmotically inducible protein</fullName>
    </submittedName>
</protein>
<dbReference type="Gene3D" id="3.30.1340.30">
    <property type="match status" value="1"/>
</dbReference>
<gene>
    <name evidence="3" type="ORF">EV148_101507</name>
</gene>
<dbReference type="InterPro" id="IPR014004">
    <property type="entry name" value="Transpt-assoc_nodulatn_dom_bac"/>
</dbReference>
<dbReference type="InterPro" id="IPR051686">
    <property type="entry name" value="Lipoprotein_DolP"/>
</dbReference>
<feature type="signal peptide" evidence="1">
    <location>
        <begin position="1"/>
        <end position="27"/>
    </location>
</feature>
<evidence type="ECO:0000256" key="1">
    <source>
        <dbReference type="SAM" id="SignalP"/>
    </source>
</evidence>
<dbReference type="Proteomes" id="UP000294862">
    <property type="component" value="Unassembled WGS sequence"/>
</dbReference>
<comment type="caution">
    <text evidence="3">The sequence shown here is derived from an EMBL/GenBank/DDBJ whole genome shotgun (WGS) entry which is preliminary data.</text>
</comment>
<feature type="chain" id="PRO_5020948576" evidence="1">
    <location>
        <begin position="28"/>
        <end position="117"/>
    </location>
</feature>
<evidence type="ECO:0000313" key="4">
    <source>
        <dbReference type="Proteomes" id="UP000294862"/>
    </source>
</evidence>
<dbReference type="PROSITE" id="PS50914">
    <property type="entry name" value="BON"/>
    <property type="match status" value="1"/>
</dbReference>
<dbReference type="PANTHER" id="PTHR34606:SF15">
    <property type="entry name" value="BON DOMAIN-CONTAINING PROTEIN"/>
    <property type="match status" value="1"/>
</dbReference>
<reference evidence="3 4" key="1">
    <citation type="journal article" date="2015" name="Stand. Genomic Sci.">
        <title>Genomic Encyclopedia of Bacterial and Archaeal Type Strains, Phase III: the genomes of soil and plant-associated and newly described type strains.</title>
        <authorList>
            <person name="Whitman W.B."/>
            <person name="Woyke T."/>
            <person name="Klenk H.P."/>
            <person name="Zhou Y."/>
            <person name="Lilburn T.G."/>
            <person name="Beck B.J."/>
            <person name="De Vos P."/>
            <person name="Vandamme P."/>
            <person name="Eisen J.A."/>
            <person name="Garrity G."/>
            <person name="Hugenholtz P."/>
            <person name="Kyrpides N.C."/>
        </authorList>
    </citation>
    <scope>NUCLEOTIDE SEQUENCE [LARGE SCALE GENOMIC DNA]</scope>
    <source>
        <strain evidence="3 4">A3</strain>
    </source>
</reference>
<evidence type="ECO:0000313" key="3">
    <source>
        <dbReference type="EMBL" id="TCO43088.1"/>
    </source>
</evidence>
<dbReference type="SMART" id="SM00749">
    <property type="entry name" value="BON"/>
    <property type="match status" value="1"/>
</dbReference>